<evidence type="ECO:0000313" key="2">
    <source>
        <dbReference type="Proteomes" id="UP000828390"/>
    </source>
</evidence>
<comment type="caution">
    <text evidence="1">The sequence shown here is derived from an EMBL/GenBank/DDBJ whole genome shotgun (WGS) entry which is preliminary data.</text>
</comment>
<protein>
    <submittedName>
        <fullName evidence="1">Uncharacterized protein</fullName>
    </submittedName>
</protein>
<reference evidence="1" key="2">
    <citation type="submission" date="2020-11" db="EMBL/GenBank/DDBJ databases">
        <authorList>
            <person name="McCartney M.A."/>
            <person name="Auch B."/>
            <person name="Kono T."/>
            <person name="Mallez S."/>
            <person name="Becker A."/>
            <person name="Gohl D.M."/>
            <person name="Silverstein K.A.T."/>
            <person name="Koren S."/>
            <person name="Bechman K.B."/>
            <person name="Herman A."/>
            <person name="Abrahante J.E."/>
            <person name="Garbe J."/>
        </authorList>
    </citation>
    <scope>NUCLEOTIDE SEQUENCE</scope>
    <source>
        <strain evidence="1">Duluth1</strain>
        <tissue evidence="1">Whole animal</tissue>
    </source>
</reference>
<dbReference type="EMBL" id="JAIWYP010000011">
    <property type="protein sequence ID" value="KAH3736798.1"/>
    <property type="molecule type" value="Genomic_DNA"/>
</dbReference>
<accession>A0A9D4D0D5</accession>
<dbReference type="AlphaFoldDB" id="A0A9D4D0D5"/>
<dbReference type="Proteomes" id="UP000828390">
    <property type="component" value="Unassembled WGS sequence"/>
</dbReference>
<evidence type="ECO:0000313" key="1">
    <source>
        <dbReference type="EMBL" id="KAH3736798.1"/>
    </source>
</evidence>
<reference evidence="1" key="1">
    <citation type="journal article" date="2019" name="bioRxiv">
        <title>The Genome of the Zebra Mussel, Dreissena polymorpha: A Resource for Invasive Species Research.</title>
        <authorList>
            <person name="McCartney M.A."/>
            <person name="Auch B."/>
            <person name="Kono T."/>
            <person name="Mallez S."/>
            <person name="Zhang Y."/>
            <person name="Obille A."/>
            <person name="Becker A."/>
            <person name="Abrahante J.E."/>
            <person name="Garbe J."/>
            <person name="Badalamenti J.P."/>
            <person name="Herman A."/>
            <person name="Mangelson H."/>
            <person name="Liachko I."/>
            <person name="Sullivan S."/>
            <person name="Sone E.D."/>
            <person name="Koren S."/>
            <person name="Silverstein K.A.T."/>
            <person name="Beckman K.B."/>
            <person name="Gohl D.M."/>
        </authorList>
    </citation>
    <scope>NUCLEOTIDE SEQUENCE</scope>
    <source>
        <strain evidence="1">Duluth1</strain>
        <tissue evidence="1">Whole animal</tissue>
    </source>
</reference>
<name>A0A9D4D0D5_DREPO</name>
<organism evidence="1 2">
    <name type="scientific">Dreissena polymorpha</name>
    <name type="common">Zebra mussel</name>
    <name type="synonym">Mytilus polymorpha</name>
    <dbReference type="NCBI Taxonomy" id="45954"/>
    <lineage>
        <taxon>Eukaryota</taxon>
        <taxon>Metazoa</taxon>
        <taxon>Spiralia</taxon>
        <taxon>Lophotrochozoa</taxon>
        <taxon>Mollusca</taxon>
        <taxon>Bivalvia</taxon>
        <taxon>Autobranchia</taxon>
        <taxon>Heteroconchia</taxon>
        <taxon>Euheterodonta</taxon>
        <taxon>Imparidentia</taxon>
        <taxon>Neoheterodontei</taxon>
        <taxon>Myida</taxon>
        <taxon>Dreissenoidea</taxon>
        <taxon>Dreissenidae</taxon>
        <taxon>Dreissena</taxon>
    </lineage>
</organism>
<proteinExistence type="predicted"/>
<gene>
    <name evidence="1" type="ORF">DPMN_043371</name>
</gene>
<keyword evidence="2" id="KW-1185">Reference proteome</keyword>
<sequence>MYKLRDSKSTFVTVSNTLVFKDRFDHTVYLYDTSNDGLEKVQDENIQQQRCVCRA</sequence>